<dbReference type="PROSITE" id="PS01033">
    <property type="entry name" value="GLOBIN"/>
    <property type="match status" value="1"/>
</dbReference>
<dbReference type="GO" id="GO:0071949">
    <property type="term" value="F:FAD binding"/>
    <property type="evidence" value="ECO:0007669"/>
    <property type="project" value="TreeGrafter"/>
</dbReference>
<keyword evidence="6" id="KW-0408">Iron</keyword>
<evidence type="ECO:0000256" key="7">
    <source>
        <dbReference type="ARBA" id="ARBA00023027"/>
    </source>
</evidence>
<dbReference type="GO" id="GO:0008941">
    <property type="term" value="F:nitric oxide dioxygenase NAD(P)H activity"/>
    <property type="evidence" value="ECO:0007669"/>
    <property type="project" value="UniProtKB-EC"/>
</dbReference>
<gene>
    <name evidence="12" type="ORF">MJAP1_001615</name>
</gene>
<dbReference type="Gene3D" id="1.10.490.10">
    <property type="entry name" value="Globins"/>
    <property type="match status" value="1"/>
</dbReference>
<dbReference type="EMBL" id="CP119959">
    <property type="protein sequence ID" value="WFD38654.1"/>
    <property type="molecule type" value="Genomic_DNA"/>
</dbReference>
<evidence type="ECO:0000256" key="6">
    <source>
        <dbReference type="ARBA" id="ARBA00023004"/>
    </source>
</evidence>
<evidence type="ECO:0000313" key="12">
    <source>
        <dbReference type="EMBL" id="WFD38654.1"/>
    </source>
</evidence>
<dbReference type="PROSITE" id="PS51384">
    <property type="entry name" value="FAD_FR"/>
    <property type="match status" value="1"/>
</dbReference>
<reference evidence="12" key="1">
    <citation type="submission" date="2023-03" db="EMBL/GenBank/DDBJ databases">
        <title>Mating type loci evolution in Malassezia.</title>
        <authorList>
            <person name="Coelho M.A."/>
        </authorList>
    </citation>
    <scope>NUCLEOTIDE SEQUENCE</scope>
    <source>
        <strain evidence="12">CBS 9431</strain>
    </source>
</reference>
<evidence type="ECO:0000256" key="8">
    <source>
        <dbReference type="ARBA" id="ARBA00048649"/>
    </source>
</evidence>
<sequence>MEQCRSELKPEHAEVIRATLPLVGANIEKIAKLFYATMFKAHPELINNLFNRGNQQQGAQQKALAASVATFASLLVNPDAPSPVQLLSRIGHKHVSLGVTEDQYQIVHDNLFGAIVEVLGADVVTQPVAEAWDDVFWIMARTLINMEKDLYSGAGVAPGKVFVSTRIVDRDERVGGIVRFSVESKDAAKPLPAHQPGQYVSVRADLPDGAHQLRQYSLIDSGVKGSQLCFAVKALTETPDAPAGEVSNWLVQNAKVGDDLEISLPFGDLVLNEEAQTPVVLISAGIGVTPMLDKSASTDAFYEERKRLVSQLAQGSVDTWYTDGDAQTEVNQGRFDLSSQSVPADAEYYLCGANEFLQSLRTTLNAWDVPKDRVHFELFTPNDWLLDA</sequence>
<dbReference type="AlphaFoldDB" id="A0AAF0JAD2"/>
<dbReference type="PANTHER" id="PTHR43396">
    <property type="entry name" value="FLAVOHEMOPROTEIN"/>
    <property type="match status" value="1"/>
</dbReference>
<organism evidence="12 13">
    <name type="scientific">Malassezia japonica</name>
    <dbReference type="NCBI Taxonomy" id="223818"/>
    <lineage>
        <taxon>Eukaryota</taxon>
        <taxon>Fungi</taxon>
        <taxon>Dikarya</taxon>
        <taxon>Basidiomycota</taxon>
        <taxon>Ustilaginomycotina</taxon>
        <taxon>Malasseziomycetes</taxon>
        <taxon>Malasseziales</taxon>
        <taxon>Malasseziaceae</taxon>
        <taxon>Malassezia</taxon>
    </lineage>
</organism>
<dbReference type="GO" id="GO:0009636">
    <property type="term" value="P:response to toxic substance"/>
    <property type="evidence" value="ECO:0007669"/>
    <property type="project" value="UniProtKB-KW"/>
</dbReference>
<keyword evidence="7" id="KW-0520">NAD</keyword>
<dbReference type="Pfam" id="PF00042">
    <property type="entry name" value="Globin"/>
    <property type="match status" value="1"/>
</dbReference>
<evidence type="ECO:0000259" key="11">
    <source>
        <dbReference type="PROSITE" id="PS51384"/>
    </source>
</evidence>
<proteinExistence type="inferred from homology"/>
<keyword evidence="3" id="KW-0216">Detoxification</keyword>
<dbReference type="PANTHER" id="PTHR43396:SF3">
    <property type="entry name" value="FLAVOHEMOPROTEIN"/>
    <property type="match status" value="1"/>
</dbReference>
<dbReference type="InterPro" id="IPR017927">
    <property type="entry name" value="FAD-bd_FR_type"/>
</dbReference>
<dbReference type="SUPFAM" id="SSF46458">
    <property type="entry name" value="Globin-like"/>
    <property type="match status" value="1"/>
</dbReference>
<feature type="domain" description="Globin" evidence="10">
    <location>
        <begin position="7"/>
        <end position="148"/>
    </location>
</feature>
<evidence type="ECO:0000259" key="10">
    <source>
        <dbReference type="PROSITE" id="PS01033"/>
    </source>
</evidence>
<evidence type="ECO:0000256" key="3">
    <source>
        <dbReference type="ARBA" id="ARBA00022575"/>
    </source>
</evidence>
<dbReference type="Gene3D" id="3.40.50.80">
    <property type="entry name" value="Nucleotide-binding domain of ferredoxin-NADP reductase (FNR) module"/>
    <property type="match status" value="1"/>
</dbReference>
<feature type="domain" description="FAD-binding FR-type" evidence="11">
    <location>
        <begin position="160"/>
        <end position="272"/>
    </location>
</feature>
<evidence type="ECO:0000256" key="5">
    <source>
        <dbReference type="ARBA" id="ARBA00022723"/>
    </source>
</evidence>
<comment type="catalytic activity">
    <reaction evidence="9">
        <text>2 nitric oxide + NADPH + 2 O2 = 2 nitrate + NADP(+) + H(+)</text>
        <dbReference type="Rhea" id="RHEA:19465"/>
        <dbReference type="ChEBI" id="CHEBI:15378"/>
        <dbReference type="ChEBI" id="CHEBI:15379"/>
        <dbReference type="ChEBI" id="CHEBI:16480"/>
        <dbReference type="ChEBI" id="CHEBI:17632"/>
        <dbReference type="ChEBI" id="CHEBI:57783"/>
        <dbReference type="ChEBI" id="CHEBI:58349"/>
        <dbReference type="EC" id="1.14.12.17"/>
    </reaction>
</comment>
<dbReference type="GeneID" id="85225264"/>
<evidence type="ECO:0000256" key="1">
    <source>
        <dbReference type="ARBA" id="ARBA00006401"/>
    </source>
</evidence>
<dbReference type="GO" id="GO:0019825">
    <property type="term" value="F:oxygen binding"/>
    <property type="evidence" value="ECO:0007669"/>
    <property type="project" value="InterPro"/>
</dbReference>
<evidence type="ECO:0000313" key="13">
    <source>
        <dbReference type="Proteomes" id="UP001217754"/>
    </source>
</evidence>
<dbReference type="CDD" id="cd14782">
    <property type="entry name" value="FHb-globin_2"/>
    <property type="match status" value="1"/>
</dbReference>
<dbReference type="GO" id="GO:0020037">
    <property type="term" value="F:heme binding"/>
    <property type="evidence" value="ECO:0007669"/>
    <property type="project" value="InterPro"/>
</dbReference>
<dbReference type="GO" id="GO:0046872">
    <property type="term" value="F:metal ion binding"/>
    <property type="evidence" value="ECO:0007669"/>
    <property type="project" value="UniProtKB-KW"/>
</dbReference>
<keyword evidence="13" id="KW-1185">Reference proteome</keyword>
<name>A0AAF0JAD2_9BASI</name>
<evidence type="ECO:0000256" key="2">
    <source>
        <dbReference type="ARBA" id="ARBA00012229"/>
    </source>
</evidence>
<dbReference type="GO" id="GO:0046210">
    <property type="term" value="P:nitric oxide catabolic process"/>
    <property type="evidence" value="ECO:0007669"/>
    <property type="project" value="TreeGrafter"/>
</dbReference>
<dbReference type="InterPro" id="IPR000971">
    <property type="entry name" value="Globin"/>
</dbReference>
<evidence type="ECO:0000256" key="4">
    <source>
        <dbReference type="ARBA" id="ARBA00022617"/>
    </source>
</evidence>
<dbReference type="GO" id="GO:0071500">
    <property type="term" value="P:cellular response to nitrosative stress"/>
    <property type="evidence" value="ECO:0007669"/>
    <property type="project" value="TreeGrafter"/>
</dbReference>
<dbReference type="SUPFAM" id="SSF52343">
    <property type="entry name" value="Ferredoxin reductase-like, C-terminal NADP-linked domain"/>
    <property type="match status" value="1"/>
</dbReference>
<dbReference type="InterPro" id="IPR017938">
    <property type="entry name" value="Riboflavin_synthase-like_b-brl"/>
</dbReference>
<dbReference type="Gene3D" id="2.40.30.10">
    <property type="entry name" value="Translation factors"/>
    <property type="match status" value="1"/>
</dbReference>
<comment type="catalytic activity">
    <reaction evidence="8">
        <text>2 nitric oxide + NADH + 2 O2 = 2 nitrate + NAD(+) + H(+)</text>
        <dbReference type="Rhea" id="RHEA:19469"/>
        <dbReference type="ChEBI" id="CHEBI:15378"/>
        <dbReference type="ChEBI" id="CHEBI:15379"/>
        <dbReference type="ChEBI" id="CHEBI:16480"/>
        <dbReference type="ChEBI" id="CHEBI:17632"/>
        <dbReference type="ChEBI" id="CHEBI:57540"/>
        <dbReference type="ChEBI" id="CHEBI:57945"/>
        <dbReference type="EC" id="1.14.12.17"/>
    </reaction>
</comment>
<dbReference type="InterPro" id="IPR009050">
    <property type="entry name" value="Globin-like_sf"/>
</dbReference>
<comment type="similarity">
    <text evidence="1">In the C-terminal section; belongs to the flavoprotein pyridine nucleotide cytochrome reductase family.</text>
</comment>
<dbReference type="RefSeq" id="XP_060121551.1">
    <property type="nucleotide sequence ID" value="XM_060265568.1"/>
</dbReference>
<accession>A0AAF0JAD2</accession>
<protein>
    <recommendedName>
        <fullName evidence="2">nitric oxide dioxygenase</fullName>
        <ecNumber evidence="2">1.14.12.17</ecNumber>
    </recommendedName>
</protein>
<keyword evidence="5" id="KW-0479">Metal-binding</keyword>
<keyword evidence="4" id="KW-0349">Heme</keyword>
<evidence type="ECO:0000256" key="9">
    <source>
        <dbReference type="ARBA" id="ARBA00049433"/>
    </source>
</evidence>
<dbReference type="InterPro" id="IPR012292">
    <property type="entry name" value="Globin/Proto"/>
</dbReference>
<dbReference type="Proteomes" id="UP001217754">
    <property type="component" value="Chromosome 2"/>
</dbReference>
<dbReference type="InterPro" id="IPR039261">
    <property type="entry name" value="FNR_nucleotide-bd"/>
</dbReference>
<dbReference type="SUPFAM" id="SSF63380">
    <property type="entry name" value="Riboflavin synthase domain-like"/>
    <property type="match status" value="1"/>
</dbReference>
<dbReference type="EC" id="1.14.12.17" evidence="2"/>